<comment type="caution">
    <text evidence="3">The sequence shown here is derived from an EMBL/GenBank/DDBJ whole genome shotgun (WGS) entry which is preliminary data.</text>
</comment>
<proteinExistence type="predicted"/>
<evidence type="ECO:0000259" key="2">
    <source>
        <dbReference type="Pfam" id="PF14417"/>
    </source>
</evidence>
<feature type="domain" description="MEDS" evidence="2">
    <location>
        <begin position="9"/>
        <end position="152"/>
    </location>
</feature>
<evidence type="ECO:0000313" key="3">
    <source>
        <dbReference type="EMBL" id="GIG01978.1"/>
    </source>
</evidence>
<dbReference type="RefSeq" id="WP_120316696.1">
    <property type="nucleotide sequence ID" value="NZ_BONH01000045.1"/>
</dbReference>
<feature type="region of interest" description="Disordered" evidence="1">
    <location>
        <begin position="157"/>
        <end position="179"/>
    </location>
</feature>
<evidence type="ECO:0000313" key="4">
    <source>
        <dbReference type="Proteomes" id="UP000659904"/>
    </source>
</evidence>
<keyword evidence="4" id="KW-1185">Reference proteome</keyword>
<sequence>MSEPAPRAHVGFPYRGVAEYVSGTLAFLHTALDAGNPVLVAVPSAKLEILRDCLGSYAERVRFTDLTVAGRNPGRILPGVLLAFADEFPGRGTAIVVEPLWPGRSPLEYPACVAHEALVNLAFADRDVTLLCPCDAANLDPHMVSDAHRTHPELLLRGERRPSPAYGDPRQTAASFHPPLPAPPPHAATMRYDAVHDLAGLRSFVTGHAATAGLKPERCDTLADVVSELAGGTLAHTDRPGAVSVWPERDLVVCQLRDSGQFTDPLAGLVPPAVRRGTDALLAAHLQCDLVRVHARPGATTVRLHMAVPD</sequence>
<reference evidence="3 4" key="1">
    <citation type="submission" date="2021-01" db="EMBL/GenBank/DDBJ databases">
        <title>Whole genome shotgun sequence of Catellatospora citrea NBRC 14495.</title>
        <authorList>
            <person name="Komaki H."/>
            <person name="Tamura T."/>
        </authorList>
    </citation>
    <scope>NUCLEOTIDE SEQUENCE [LARGE SCALE GENOMIC DNA]</scope>
    <source>
        <strain evidence="3 4">NBRC 14495</strain>
    </source>
</reference>
<evidence type="ECO:0000256" key="1">
    <source>
        <dbReference type="SAM" id="MobiDB-lite"/>
    </source>
</evidence>
<dbReference type="NCBIfam" id="NF041045">
    <property type="entry name" value="RsbA_anti_sig"/>
    <property type="match status" value="1"/>
</dbReference>
<dbReference type="EMBL" id="BONH01000045">
    <property type="protein sequence ID" value="GIG01978.1"/>
    <property type="molecule type" value="Genomic_DNA"/>
</dbReference>
<name>A0A8J3KL14_9ACTN</name>
<dbReference type="InterPro" id="IPR036890">
    <property type="entry name" value="HATPase_C_sf"/>
</dbReference>
<organism evidence="3 4">
    <name type="scientific">Catellatospora citrea</name>
    <dbReference type="NCBI Taxonomy" id="53366"/>
    <lineage>
        <taxon>Bacteria</taxon>
        <taxon>Bacillati</taxon>
        <taxon>Actinomycetota</taxon>
        <taxon>Actinomycetes</taxon>
        <taxon>Micromonosporales</taxon>
        <taxon>Micromonosporaceae</taxon>
        <taxon>Catellatospora</taxon>
    </lineage>
</organism>
<gene>
    <name evidence="3" type="ORF">Cci01nite_70710</name>
</gene>
<dbReference type="Pfam" id="PF14417">
    <property type="entry name" value="MEDS"/>
    <property type="match status" value="1"/>
</dbReference>
<dbReference type="AlphaFoldDB" id="A0A8J3KL14"/>
<protein>
    <submittedName>
        <fullName evidence="3">Anti-sigma regulatory factor</fullName>
    </submittedName>
</protein>
<accession>A0A8J3KL14</accession>
<dbReference type="Gene3D" id="3.30.565.10">
    <property type="entry name" value="Histidine kinase-like ATPase, C-terminal domain"/>
    <property type="match status" value="1"/>
</dbReference>
<dbReference type="Proteomes" id="UP000659904">
    <property type="component" value="Unassembled WGS sequence"/>
</dbReference>
<dbReference type="InterPro" id="IPR025847">
    <property type="entry name" value="MEDS_domain"/>
</dbReference>
<dbReference type="InterPro" id="IPR047718">
    <property type="entry name" value="RsbA-like_anti_sig"/>
</dbReference>